<evidence type="ECO:0008006" key="4">
    <source>
        <dbReference type="Google" id="ProtNLM"/>
    </source>
</evidence>
<comment type="caution">
    <text evidence="2">The sequence shown here is derived from an EMBL/GenBank/DDBJ whole genome shotgun (WGS) entry which is preliminary data.</text>
</comment>
<dbReference type="SUPFAM" id="SSF69786">
    <property type="entry name" value="YggU-like"/>
    <property type="match status" value="1"/>
</dbReference>
<evidence type="ECO:0000313" key="3">
    <source>
        <dbReference type="Proteomes" id="UP001305414"/>
    </source>
</evidence>
<evidence type="ECO:0000256" key="1">
    <source>
        <dbReference type="ARBA" id="ARBA00010364"/>
    </source>
</evidence>
<sequence>MSTRAAVSLIQSKSSAETLLLRCHVRPGASKAREGVVAITDEVIELCVSAPPQDGKANKAVLAVLSEVSDACSFDL</sequence>
<evidence type="ECO:0000313" key="2">
    <source>
        <dbReference type="EMBL" id="KAK5625689.1"/>
    </source>
</evidence>
<dbReference type="PANTHER" id="PTHR13420">
    <property type="entry name" value="UPF0235 PROTEIN C15ORF40"/>
    <property type="match status" value="1"/>
</dbReference>
<dbReference type="SMART" id="SM01152">
    <property type="entry name" value="DUF167"/>
    <property type="match status" value="1"/>
</dbReference>
<gene>
    <name evidence="2" type="ORF">RRF57_001405</name>
</gene>
<dbReference type="InterPro" id="IPR003746">
    <property type="entry name" value="DUF167"/>
</dbReference>
<dbReference type="Pfam" id="PF02594">
    <property type="entry name" value="DUF167"/>
    <property type="match status" value="1"/>
</dbReference>
<proteinExistence type="inferred from homology"/>
<dbReference type="InterPro" id="IPR036591">
    <property type="entry name" value="YggU-like_sf"/>
</dbReference>
<protein>
    <recommendedName>
        <fullName evidence="4">YggU family protein</fullName>
    </recommendedName>
</protein>
<dbReference type="AlphaFoldDB" id="A0AAN7UBF7"/>
<dbReference type="Proteomes" id="UP001305414">
    <property type="component" value="Unassembled WGS sequence"/>
</dbReference>
<comment type="similarity">
    <text evidence="1">Belongs to the UPF0235 family.</text>
</comment>
<dbReference type="Gene3D" id="3.30.1200.10">
    <property type="entry name" value="YggU-like"/>
    <property type="match status" value="1"/>
</dbReference>
<dbReference type="NCBIfam" id="TIGR00251">
    <property type="entry name" value="DUF167 family protein"/>
    <property type="match status" value="1"/>
</dbReference>
<organism evidence="2 3">
    <name type="scientific">Xylaria bambusicola</name>
    <dbReference type="NCBI Taxonomy" id="326684"/>
    <lineage>
        <taxon>Eukaryota</taxon>
        <taxon>Fungi</taxon>
        <taxon>Dikarya</taxon>
        <taxon>Ascomycota</taxon>
        <taxon>Pezizomycotina</taxon>
        <taxon>Sordariomycetes</taxon>
        <taxon>Xylariomycetidae</taxon>
        <taxon>Xylariales</taxon>
        <taxon>Xylariaceae</taxon>
        <taxon>Xylaria</taxon>
    </lineage>
</organism>
<dbReference type="EMBL" id="JAWHQM010000002">
    <property type="protein sequence ID" value="KAK5625689.1"/>
    <property type="molecule type" value="Genomic_DNA"/>
</dbReference>
<keyword evidence="3" id="KW-1185">Reference proteome</keyword>
<name>A0AAN7UBF7_9PEZI</name>
<reference evidence="2 3" key="1">
    <citation type="submission" date="2023-10" db="EMBL/GenBank/DDBJ databases">
        <title>Draft genome sequence of Xylaria bambusicola isolate GMP-LS, the root and basal stem rot pathogen of sugarcane in Indonesia.</title>
        <authorList>
            <person name="Selvaraj P."/>
            <person name="Muralishankar V."/>
            <person name="Muruganantham S."/>
            <person name="Sp S."/>
            <person name="Haryani S."/>
            <person name="Lau K.J.X."/>
            <person name="Naqvi N.I."/>
        </authorList>
    </citation>
    <scope>NUCLEOTIDE SEQUENCE [LARGE SCALE GENOMIC DNA]</scope>
    <source>
        <strain evidence="2">GMP-LS</strain>
    </source>
</reference>
<dbReference type="GO" id="GO:0005737">
    <property type="term" value="C:cytoplasm"/>
    <property type="evidence" value="ECO:0007669"/>
    <property type="project" value="TreeGrafter"/>
</dbReference>
<dbReference type="PANTHER" id="PTHR13420:SF7">
    <property type="entry name" value="UPF0235 PROTEIN C15ORF40"/>
    <property type="match status" value="1"/>
</dbReference>
<accession>A0AAN7UBF7</accession>